<dbReference type="Proteomes" id="UP000321197">
    <property type="component" value="Unassembled WGS sequence"/>
</dbReference>
<organism evidence="1 2">
    <name type="scientific">Meiothermus hypogaeus NBRC 106114</name>
    <dbReference type="NCBI Taxonomy" id="1227553"/>
    <lineage>
        <taxon>Bacteria</taxon>
        <taxon>Thermotogati</taxon>
        <taxon>Deinococcota</taxon>
        <taxon>Deinococci</taxon>
        <taxon>Thermales</taxon>
        <taxon>Thermaceae</taxon>
        <taxon>Meiothermus</taxon>
    </lineage>
</organism>
<evidence type="ECO:0000313" key="2">
    <source>
        <dbReference type="Proteomes" id="UP000321197"/>
    </source>
</evidence>
<gene>
    <name evidence="1" type="ORF">MHY01S_08400</name>
</gene>
<proteinExistence type="predicted"/>
<evidence type="ECO:0000313" key="1">
    <source>
        <dbReference type="EMBL" id="GEM82674.1"/>
    </source>
</evidence>
<comment type="caution">
    <text evidence="1">The sequence shown here is derived from an EMBL/GenBank/DDBJ whole genome shotgun (WGS) entry which is preliminary data.</text>
</comment>
<accession>A0A511QZ60</accession>
<reference evidence="1 2" key="1">
    <citation type="submission" date="2019-07" db="EMBL/GenBank/DDBJ databases">
        <title>Whole genome shotgun sequence of Meiothermus hypogaeus NBRC 106114.</title>
        <authorList>
            <person name="Hosoyama A."/>
            <person name="Uohara A."/>
            <person name="Ohji S."/>
            <person name="Ichikawa N."/>
        </authorList>
    </citation>
    <scope>NUCLEOTIDE SEQUENCE [LARGE SCALE GENOMIC DNA]</scope>
    <source>
        <strain evidence="1 2">NBRC 106114</strain>
    </source>
</reference>
<protein>
    <submittedName>
        <fullName evidence="1">Uncharacterized protein</fullName>
    </submittedName>
</protein>
<sequence length="51" mass="5525">MHALIDPDRAGFSAALNGQLGRKCRATKCKEAFLVSCEKKYNQSKGTKVPG</sequence>
<dbReference type="AlphaFoldDB" id="A0A511QZ60"/>
<name>A0A511QZ60_9DEIN</name>
<dbReference type="EMBL" id="BJXL01000018">
    <property type="protein sequence ID" value="GEM82674.1"/>
    <property type="molecule type" value="Genomic_DNA"/>
</dbReference>